<name>S7PT62_MYOBR</name>
<evidence type="ECO:0000256" key="4">
    <source>
        <dbReference type="ARBA" id="ARBA00022833"/>
    </source>
</evidence>
<dbReference type="PANTHER" id="PTHR23111:SF28">
    <property type="entry name" value="TESTIS-EXPRESSED PROTEIN 13D"/>
    <property type="match status" value="1"/>
</dbReference>
<dbReference type="PANTHER" id="PTHR23111">
    <property type="entry name" value="ZINC FINGER PROTEIN"/>
    <property type="match status" value="1"/>
</dbReference>
<dbReference type="InterPro" id="IPR028193">
    <property type="entry name" value="TEX13A-D_N"/>
</dbReference>
<feature type="region of interest" description="Disordered" evidence="6">
    <location>
        <begin position="308"/>
        <end position="363"/>
    </location>
</feature>
<dbReference type="EMBL" id="KE163382">
    <property type="protein sequence ID" value="EPQ11747.1"/>
    <property type="molecule type" value="Genomic_DNA"/>
</dbReference>
<accession>S7PT62</accession>
<dbReference type="GO" id="GO:0008270">
    <property type="term" value="F:zinc ion binding"/>
    <property type="evidence" value="ECO:0007669"/>
    <property type="project" value="UniProtKB-KW"/>
</dbReference>
<keyword evidence="2" id="KW-0479">Metal-binding</keyword>
<evidence type="ECO:0000256" key="6">
    <source>
        <dbReference type="SAM" id="MobiDB-lite"/>
    </source>
</evidence>
<feature type="domain" description="RanBP2-type" evidence="7">
    <location>
        <begin position="381"/>
        <end position="400"/>
    </location>
</feature>
<evidence type="ECO:0000256" key="5">
    <source>
        <dbReference type="SAM" id="Coils"/>
    </source>
</evidence>
<gene>
    <name evidence="8" type="ORF">D623_10033183</name>
</gene>
<organism evidence="8 9">
    <name type="scientific">Myotis brandtii</name>
    <name type="common">Brandt's bat</name>
    <dbReference type="NCBI Taxonomy" id="109478"/>
    <lineage>
        <taxon>Eukaryota</taxon>
        <taxon>Metazoa</taxon>
        <taxon>Chordata</taxon>
        <taxon>Craniata</taxon>
        <taxon>Vertebrata</taxon>
        <taxon>Euteleostomi</taxon>
        <taxon>Mammalia</taxon>
        <taxon>Eutheria</taxon>
        <taxon>Laurasiatheria</taxon>
        <taxon>Chiroptera</taxon>
        <taxon>Yangochiroptera</taxon>
        <taxon>Vespertilionidae</taxon>
        <taxon>Myotis</taxon>
    </lineage>
</organism>
<dbReference type="Proteomes" id="UP000052978">
    <property type="component" value="Unassembled WGS sequence"/>
</dbReference>
<evidence type="ECO:0000313" key="9">
    <source>
        <dbReference type="Proteomes" id="UP000052978"/>
    </source>
</evidence>
<dbReference type="Pfam" id="PF15186">
    <property type="entry name" value="TEX13"/>
    <property type="match status" value="1"/>
</dbReference>
<reference evidence="8 9" key="1">
    <citation type="journal article" date="2013" name="Nat. Commun.">
        <title>Genome analysis reveals insights into physiology and longevity of the Brandt's bat Myotis brandtii.</title>
        <authorList>
            <person name="Seim I."/>
            <person name="Fang X."/>
            <person name="Xiong Z."/>
            <person name="Lobanov A.V."/>
            <person name="Huang Z."/>
            <person name="Ma S."/>
            <person name="Feng Y."/>
            <person name="Turanov A.A."/>
            <person name="Zhu Y."/>
            <person name="Lenz T.L."/>
            <person name="Gerashchenko M.V."/>
            <person name="Fan D."/>
            <person name="Hee Yim S."/>
            <person name="Yao X."/>
            <person name="Jordan D."/>
            <person name="Xiong Y."/>
            <person name="Ma Y."/>
            <person name="Lyapunov A.N."/>
            <person name="Chen G."/>
            <person name="Kulakova O.I."/>
            <person name="Sun Y."/>
            <person name="Lee S.G."/>
            <person name="Bronson R.T."/>
            <person name="Moskalev A.A."/>
            <person name="Sunyaev S.R."/>
            <person name="Zhang G."/>
            <person name="Krogh A."/>
            <person name="Wang J."/>
            <person name="Gladyshev V.N."/>
        </authorList>
    </citation>
    <scope>NUCLEOTIDE SEQUENCE [LARGE SCALE GENOMIC DNA]</scope>
</reference>
<proteinExistence type="inferred from homology"/>
<feature type="coiled-coil region" evidence="5">
    <location>
        <begin position="76"/>
        <end position="138"/>
    </location>
</feature>
<sequence>MAANFGDCAGGFRHNEVISFINNEVLLNGGGPDFYTTLRSQSWNEIEDRLQAVLTDPQVPRMRQRASTWSALALGVRVAARQYEHQKHRIQQLQDQVEEHKTVSWALAAQLRKLLRERDQAASELQSILAVLRQAKDERDMLCQRLLQVEISTHTNPLPQVVQPVRRDQLGRAPPWPMNAEKQGKMVATGAHNMPHLKTQMATLGVKLYLSGNPSAGAQAVQPRLPIPAPHPLPVRAPFPKGFSYLTPQSSIARKAEGAVAGTVTAAAVPKTPPPGFCAAVGAQKKMASLSDQRGYPVMPQKKYLLGNSTSQGQEKGPVMPQGYHSLGNSKSHGLGKGPLMPTCPEKQQPQGQKAKQAKGIRASEFQHQGMSASRYNRENWNCPWCKTINFSWHKFCHKCKKVCVPVQSGGLHPGQTHFGK</sequence>
<evidence type="ECO:0000259" key="7">
    <source>
        <dbReference type="PROSITE" id="PS01358"/>
    </source>
</evidence>
<dbReference type="Pfam" id="PF20868">
    <property type="entry name" value="TX13_rpt"/>
    <property type="match status" value="1"/>
</dbReference>
<keyword evidence="5" id="KW-0175">Coiled coil</keyword>
<keyword evidence="9" id="KW-1185">Reference proteome</keyword>
<keyword evidence="3" id="KW-0863">Zinc-finger</keyword>
<comment type="similarity">
    <text evidence="1">Belongs to the TEX13 family.</text>
</comment>
<dbReference type="AlphaFoldDB" id="S7PT62"/>
<dbReference type="GO" id="GO:0003729">
    <property type="term" value="F:mRNA binding"/>
    <property type="evidence" value="ECO:0007669"/>
    <property type="project" value="TreeGrafter"/>
</dbReference>
<dbReference type="PROSITE" id="PS01358">
    <property type="entry name" value="ZF_RANBP2_1"/>
    <property type="match status" value="1"/>
</dbReference>
<dbReference type="InterPro" id="IPR001876">
    <property type="entry name" value="Znf_RanBP2"/>
</dbReference>
<dbReference type="InterPro" id="IPR049367">
    <property type="entry name" value="TX13C/D_rpt"/>
</dbReference>
<protein>
    <submittedName>
        <fullName evidence="8">Testis-expressed sequence 13A protein</fullName>
    </submittedName>
</protein>
<keyword evidence="4" id="KW-0862">Zinc</keyword>
<evidence type="ECO:0000256" key="1">
    <source>
        <dbReference type="ARBA" id="ARBA00008287"/>
    </source>
</evidence>
<feature type="compositionally biased region" description="Low complexity" evidence="6">
    <location>
        <begin position="347"/>
        <end position="360"/>
    </location>
</feature>
<evidence type="ECO:0000256" key="3">
    <source>
        <dbReference type="ARBA" id="ARBA00022771"/>
    </source>
</evidence>
<evidence type="ECO:0000313" key="8">
    <source>
        <dbReference type="EMBL" id="EPQ11747.1"/>
    </source>
</evidence>
<evidence type="ECO:0000256" key="2">
    <source>
        <dbReference type="ARBA" id="ARBA00022723"/>
    </source>
</evidence>